<dbReference type="Pfam" id="PF26174">
    <property type="entry name" value="LEA-2_1"/>
    <property type="match status" value="1"/>
</dbReference>
<name>A0AAJ0CA53_9PEZI</name>
<dbReference type="Pfam" id="PF22786">
    <property type="entry name" value="Tag1_C"/>
    <property type="match status" value="1"/>
</dbReference>
<dbReference type="Pfam" id="PF26150">
    <property type="entry name" value="LEA-2_4"/>
    <property type="match status" value="1"/>
</dbReference>
<protein>
    <recommendedName>
        <fullName evidence="8">Pre-rRNA processing protein</fullName>
    </recommendedName>
</protein>
<dbReference type="InterPro" id="IPR059066">
    <property type="entry name" value="Ig_Tag1-like_5th"/>
</dbReference>
<feature type="domain" description="Tag1-like fifth Ig-like" evidence="5">
    <location>
        <begin position="738"/>
        <end position="850"/>
    </location>
</feature>
<dbReference type="GO" id="GO:0000329">
    <property type="term" value="C:fungal-type vacuole membrane"/>
    <property type="evidence" value="ECO:0007669"/>
    <property type="project" value="InterPro"/>
</dbReference>
<sequence length="862" mass="92814">MSDSASGRASSPLLAGQDGSKASIQPSEISFESTPLLSSTGSNVRYDGREDESVRSDATSIAASVRSRHTDASSIKSSTKKSSRLPSIIAMVILALFSTGIIIVAFFAPAAVEEYAKEAAVLEPTSLSLESITSNGVRARIQAVFKLDGTRVRNDHVRSAGRAATWMVRQLGTGETNITVYLPEYDNILLGTASVPPLVIDIVDGHSTVIDFVAELVPGDANGIRTIANDWLDGRLELLRIHAKADVHLKSGIIPLGTHAISESLTFEAKKLSDLPQYNITRLNFLEVPIPGDGNRGMGAEVSLTAFNKYPVSIDVPKLGFEILVSGCSPSDPYILVADAVTEPVAVRPMSDVVAEVNGLIRGLPELLLQACPNSDSSPLDLLLKQYLDSEAATVFVRGAEQPRADMPGWLAKILASITLPVPFPGRSFDNLVRNFSVADVRFTLPSPLADPDDPDANPKVSGVIKVLAALPSEMNFDINVTDIRATADVFYQSNKLGELDLQDWLKANSTRLDAKEGREALLKIQSRIEDAPLNVTDSDVLTDVVQMLLFGDEQVILDIKADVGVKVLTVLGALTLKGIPAEGQFPVKPLPRNSLTELEPRIGNITILETTPGSIRLEALVNVTNPTPYTAHIPSINIHVISNGSLVGEALAEDLDIGLGNNTNLKVSALWNPSRGGDKGIQTGRDLLSEYISGFNTTVTLRSHRGSIPYLPEVGHALSRLNLTVAAPRLRIPGDDDNEQSHFIKDATFHVFSSTATFTLFSPLEHNTLYLERVNATAYYNHTDPVGRIEYGLPFACPPGASQTPKLPVEWSLDSVGYEKLRKALGGQMKLDAEAVVGVRLGAWKETLWYIGKGIGAKIRV</sequence>
<evidence type="ECO:0000259" key="3">
    <source>
        <dbReference type="Pfam" id="PF22786"/>
    </source>
</evidence>
<keyword evidence="2" id="KW-0472">Membrane</keyword>
<accession>A0AAJ0CA53</accession>
<evidence type="ECO:0000259" key="4">
    <source>
        <dbReference type="Pfam" id="PF26150"/>
    </source>
</evidence>
<dbReference type="PANTHER" id="PTHR35895:SF3">
    <property type="entry name" value="PRE-RRNA PROCESSING PROTEIN"/>
    <property type="match status" value="1"/>
</dbReference>
<reference evidence="6" key="1">
    <citation type="submission" date="2023-06" db="EMBL/GenBank/DDBJ databases">
        <title>Genome-scale phylogeny and comparative genomics of the fungal order Sordariales.</title>
        <authorList>
            <consortium name="Lawrence Berkeley National Laboratory"/>
            <person name="Hensen N."/>
            <person name="Bonometti L."/>
            <person name="Westerberg I."/>
            <person name="Brannstrom I.O."/>
            <person name="Guillou S."/>
            <person name="Cros-Aarteil S."/>
            <person name="Calhoun S."/>
            <person name="Haridas S."/>
            <person name="Kuo A."/>
            <person name="Mondo S."/>
            <person name="Pangilinan J."/>
            <person name="Riley R."/>
            <person name="Labutti K."/>
            <person name="Andreopoulos B."/>
            <person name="Lipzen A."/>
            <person name="Chen C."/>
            <person name="Yanf M."/>
            <person name="Daum C."/>
            <person name="Ng V."/>
            <person name="Clum A."/>
            <person name="Steindorff A."/>
            <person name="Ohm R."/>
            <person name="Martin F."/>
            <person name="Silar P."/>
            <person name="Natvig D."/>
            <person name="Lalanne C."/>
            <person name="Gautier V."/>
            <person name="Ament-Velasquez S.L."/>
            <person name="Kruys A."/>
            <person name="Hutchinson M.I."/>
            <person name="Powell A.J."/>
            <person name="Barry K."/>
            <person name="Miller A.N."/>
            <person name="Grigoriev I.V."/>
            <person name="Debuchy R."/>
            <person name="Gladieux P."/>
            <person name="Thoren M.H."/>
            <person name="Johannesson H."/>
        </authorList>
    </citation>
    <scope>NUCLEOTIDE SEQUENCE</scope>
    <source>
        <strain evidence="6">8032-3</strain>
    </source>
</reference>
<feature type="transmembrane region" description="Helical" evidence="2">
    <location>
        <begin position="85"/>
        <end position="108"/>
    </location>
</feature>
<evidence type="ECO:0000313" key="7">
    <source>
        <dbReference type="Proteomes" id="UP001244011"/>
    </source>
</evidence>
<feature type="compositionally biased region" description="Basic and acidic residues" evidence="1">
    <location>
        <begin position="46"/>
        <end position="55"/>
    </location>
</feature>
<dbReference type="InterPro" id="IPR055011">
    <property type="entry name" value="Tag1_C"/>
</dbReference>
<organism evidence="6 7">
    <name type="scientific">Phialemonium atrogriseum</name>
    <dbReference type="NCBI Taxonomy" id="1093897"/>
    <lineage>
        <taxon>Eukaryota</taxon>
        <taxon>Fungi</taxon>
        <taxon>Dikarya</taxon>
        <taxon>Ascomycota</taxon>
        <taxon>Pezizomycotina</taxon>
        <taxon>Sordariomycetes</taxon>
        <taxon>Sordariomycetidae</taxon>
        <taxon>Cephalothecales</taxon>
        <taxon>Cephalothecaceae</taxon>
        <taxon>Phialemonium</taxon>
    </lineage>
</organism>
<dbReference type="PANTHER" id="PTHR35895">
    <property type="entry name" value="CHROMOSOME 16, WHOLE GENOME SHOTGUN SEQUENCE"/>
    <property type="match status" value="1"/>
</dbReference>
<feature type="domain" description="Tag1-like fourth Ig-like" evidence="4">
    <location>
        <begin position="601"/>
        <end position="716"/>
    </location>
</feature>
<keyword evidence="2" id="KW-0812">Transmembrane</keyword>
<dbReference type="InterPro" id="IPR059065">
    <property type="entry name" value="Ig_Tag1-like_4th"/>
</dbReference>
<feature type="compositionally biased region" description="Polar residues" evidence="1">
    <location>
        <begin position="20"/>
        <end position="43"/>
    </location>
</feature>
<evidence type="ECO:0000259" key="5">
    <source>
        <dbReference type="Pfam" id="PF26153"/>
    </source>
</evidence>
<proteinExistence type="predicted"/>
<dbReference type="GeneID" id="85307371"/>
<dbReference type="Pfam" id="PF26153">
    <property type="entry name" value="LEA-2L_5"/>
    <property type="match status" value="1"/>
</dbReference>
<evidence type="ECO:0000256" key="1">
    <source>
        <dbReference type="SAM" id="MobiDB-lite"/>
    </source>
</evidence>
<gene>
    <name evidence="6" type="ORF">QBC33DRAFT_442361</name>
</gene>
<dbReference type="AlphaFoldDB" id="A0AAJ0CA53"/>
<dbReference type="RefSeq" id="XP_060289186.1">
    <property type="nucleotide sequence ID" value="XM_060424184.1"/>
</dbReference>
<keyword evidence="2" id="KW-1133">Transmembrane helix</keyword>
<feature type="domain" description="Tag1 C-terminal" evidence="3">
    <location>
        <begin position="475"/>
        <end position="589"/>
    </location>
</feature>
<dbReference type="Proteomes" id="UP001244011">
    <property type="component" value="Unassembled WGS sequence"/>
</dbReference>
<keyword evidence="7" id="KW-1185">Reference proteome</keyword>
<evidence type="ECO:0008006" key="8">
    <source>
        <dbReference type="Google" id="ProtNLM"/>
    </source>
</evidence>
<dbReference type="InterPro" id="IPR046368">
    <property type="entry name" value="Tag1"/>
</dbReference>
<comment type="caution">
    <text evidence="6">The sequence shown here is derived from an EMBL/GenBank/DDBJ whole genome shotgun (WGS) entry which is preliminary data.</text>
</comment>
<dbReference type="EMBL" id="MU838997">
    <property type="protein sequence ID" value="KAK1772973.1"/>
    <property type="molecule type" value="Genomic_DNA"/>
</dbReference>
<evidence type="ECO:0000313" key="6">
    <source>
        <dbReference type="EMBL" id="KAK1772973.1"/>
    </source>
</evidence>
<feature type="region of interest" description="Disordered" evidence="1">
    <location>
        <begin position="1"/>
        <end position="65"/>
    </location>
</feature>
<evidence type="ECO:0000256" key="2">
    <source>
        <dbReference type="SAM" id="Phobius"/>
    </source>
</evidence>